<reference evidence="2" key="1">
    <citation type="submission" date="2016-10" db="EMBL/GenBank/DDBJ databases">
        <authorList>
            <person name="Varghese N."/>
            <person name="Submissions S."/>
        </authorList>
    </citation>
    <scope>NUCLEOTIDE SEQUENCE [LARGE SCALE GENOMIC DNA]</scope>
    <source>
        <strain evidence="2">Nm69</strain>
    </source>
</reference>
<gene>
    <name evidence="1" type="ORF">SAMN05216302_101114</name>
</gene>
<dbReference type="EMBL" id="FOSP01000011">
    <property type="protein sequence ID" value="SFK63370.1"/>
    <property type="molecule type" value="Genomic_DNA"/>
</dbReference>
<proteinExistence type="predicted"/>
<evidence type="ECO:0000313" key="2">
    <source>
        <dbReference type="Proteomes" id="UP000199533"/>
    </source>
</evidence>
<dbReference type="STRING" id="52441.SAMN05216302_101114"/>
<name>A0A1I4B4T9_9PROT</name>
<dbReference type="OrthoDB" id="5574338at2"/>
<dbReference type="Proteomes" id="UP000199533">
    <property type="component" value="Unassembled WGS sequence"/>
</dbReference>
<sequence>MLNNVSNGVNRMVRNVVINHPNSWECQVFKKIVNRANPQTIGGMGVLNSDDEDDVSWELLGSGYALSADMFSPSSMTDRLDANNGFSDEARYLIEPENPAGTTDGFSVAKHNVIYIIVSELVRVAYEIVDIETVSNIPPFVFRYVTNRRADLDIMP</sequence>
<protein>
    <submittedName>
        <fullName evidence="1">Uncharacterized protein</fullName>
    </submittedName>
</protein>
<accession>A0A1I4B4T9</accession>
<dbReference type="AlphaFoldDB" id="A0A1I4B4T9"/>
<evidence type="ECO:0000313" key="1">
    <source>
        <dbReference type="EMBL" id="SFK63370.1"/>
    </source>
</evidence>
<organism evidence="1 2">
    <name type="scientific">Nitrosomonas aestuarii</name>
    <dbReference type="NCBI Taxonomy" id="52441"/>
    <lineage>
        <taxon>Bacteria</taxon>
        <taxon>Pseudomonadati</taxon>
        <taxon>Pseudomonadota</taxon>
        <taxon>Betaproteobacteria</taxon>
        <taxon>Nitrosomonadales</taxon>
        <taxon>Nitrosomonadaceae</taxon>
        <taxon>Nitrosomonas</taxon>
    </lineage>
</organism>
<dbReference type="RefSeq" id="WP_090699058.1">
    <property type="nucleotide sequence ID" value="NZ_FOSP01000011.1"/>
</dbReference>
<keyword evidence="2" id="KW-1185">Reference proteome</keyword>